<keyword evidence="6 8" id="KW-1133">Transmembrane helix</keyword>
<sequence length="471" mass="53770">MRASVYLPLIAITSFALFLALYRLGDPPLIDYDEATYAQVLHESIAHSNFFTFTKGGSPWIDKPPLSFLLMGASTAILGEDEFAMRLPAALLTVGSIFLLWLIARRLTSDKITAFAASFILATTLPFLEAGRQVRLDMGVVFSVLLATYCFLKSFDNKKWLLGFWTSIAFGFLFKSVLAFLAIIPITAVFSFTYRQWNWLKSRWFWAGAILFLVIVIPWLLYQHSIYGPTFWQSFIGFQLRHLQPIIGEQQAGYWYYVKILLSVQPWINLFIISCVWLIITLPRSRQKIASAVIVIFIFIFFEIAQSKLGYYLLPLYPFMALSIALTLAPILKNSSNYRTTARVLAIAIGIYAAASAVLNIQAPQKRDLLLRYSDAVTTRDIALDEKYIGKFLAREKIPVYLYKWPYHETLYYYGNAPELITVTQSKQPTDPPYFLVIPTDFVTSNQVRFNSVSVEFIYQGPIGTLFRTKN</sequence>
<organism evidence="10 11">
    <name type="scientific">Candidatus Ryanbacteria bacterium RIFCSPLOWO2_12_FULL_47_9c</name>
    <dbReference type="NCBI Taxonomy" id="1802131"/>
    <lineage>
        <taxon>Bacteria</taxon>
        <taxon>Candidatus Ryaniibacteriota</taxon>
    </lineage>
</organism>
<name>A0A1G2H1M7_9BACT</name>
<keyword evidence="5 8" id="KW-0812">Transmembrane</keyword>
<feature type="transmembrane region" description="Helical" evidence="8">
    <location>
        <begin position="344"/>
        <end position="363"/>
    </location>
</feature>
<dbReference type="EMBL" id="MHOB01000055">
    <property type="protein sequence ID" value="OGZ56269.1"/>
    <property type="molecule type" value="Genomic_DNA"/>
</dbReference>
<evidence type="ECO:0000256" key="2">
    <source>
        <dbReference type="ARBA" id="ARBA00022475"/>
    </source>
</evidence>
<dbReference type="PANTHER" id="PTHR33908:SF11">
    <property type="entry name" value="MEMBRANE PROTEIN"/>
    <property type="match status" value="1"/>
</dbReference>
<dbReference type="Proteomes" id="UP000178996">
    <property type="component" value="Unassembled WGS sequence"/>
</dbReference>
<evidence type="ECO:0000256" key="5">
    <source>
        <dbReference type="ARBA" id="ARBA00022692"/>
    </source>
</evidence>
<feature type="transmembrane region" description="Helical" evidence="8">
    <location>
        <begin position="260"/>
        <end position="282"/>
    </location>
</feature>
<feature type="domain" description="Glycosyltransferase RgtA/B/C/D-like" evidence="9">
    <location>
        <begin position="62"/>
        <end position="222"/>
    </location>
</feature>
<dbReference type="GO" id="GO:0005886">
    <property type="term" value="C:plasma membrane"/>
    <property type="evidence" value="ECO:0007669"/>
    <property type="project" value="UniProtKB-SubCell"/>
</dbReference>
<feature type="transmembrane region" description="Helical" evidence="8">
    <location>
        <begin position="83"/>
        <end position="104"/>
    </location>
</feature>
<evidence type="ECO:0000256" key="7">
    <source>
        <dbReference type="ARBA" id="ARBA00023136"/>
    </source>
</evidence>
<keyword evidence="4" id="KW-0808">Transferase</keyword>
<dbReference type="GO" id="GO:0009103">
    <property type="term" value="P:lipopolysaccharide biosynthetic process"/>
    <property type="evidence" value="ECO:0007669"/>
    <property type="project" value="UniProtKB-ARBA"/>
</dbReference>
<evidence type="ECO:0000256" key="8">
    <source>
        <dbReference type="SAM" id="Phobius"/>
    </source>
</evidence>
<feature type="transmembrane region" description="Helical" evidence="8">
    <location>
        <begin position="288"/>
        <end position="305"/>
    </location>
</feature>
<dbReference type="InterPro" id="IPR050297">
    <property type="entry name" value="LipidA_mod_glycosyltrf_83"/>
</dbReference>
<evidence type="ECO:0000313" key="10">
    <source>
        <dbReference type="EMBL" id="OGZ56269.1"/>
    </source>
</evidence>
<keyword evidence="7 8" id="KW-0472">Membrane</keyword>
<comment type="subcellular location">
    <subcellularLocation>
        <location evidence="1">Cell membrane</location>
        <topology evidence="1">Multi-pass membrane protein</topology>
    </subcellularLocation>
</comment>
<evidence type="ECO:0000256" key="1">
    <source>
        <dbReference type="ARBA" id="ARBA00004651"/>
    </source>
</evidence>
<gene>
    <name evidence="10" type="ORF">A3G60_01200</name>
</gene>
<dbReference type="InterPro" id="IPR038731">
    <property type="entry name" value="RgtA/B/C-like"/>
</dbReference>
<evidence type="ECO:0000313" key="11">
    <source>
        <dbReference type="Proteomes" id="UP000178996"/>
    </source>
</evidence>
<proteinExistence type="predicted"/>
<evidence type="ECO:0000256" key="4">
    <source>
        <dbReference type="ARBA" id="ARBA00022679"/>
    </source>
</evidence>
<accession>A0A1G2H1M7</accession>
<feature type="transmembrane region" description="Helical" evidence="8">
    <location>
        <begin position="134"/>
        <end position="152"/>
    </location>
</feature>
<dbReference type="PANTHER" id="PTHR33908">
    <property type="entry name" value="MANNOSYLTRANSFERASE YKCB-RELATED"/>
    <property type="match status" value="1"/>
</dbReference>
<feature type="transmembrane region" description="Helical" evidence="8">
    <location>
        <begin position="164"/>
        <end position="192"/>
    </location>
</feature>
<evidence type="ECO:0000256" key="3">
    <source>
        <dbReference type="ARBA" id="ARBA00022676"/>
    </source>
</evidence>
<reference evidence="10 11" key="1">
    <citation type="journal article" date="2016" name="Nat. Commun.">
        <title>Thousands of microbial genomes shed light on interconnected biogeochemical processes in an aquifer system.</title>
        <authorList>
            <person name="Anantharaman K."/>
            <person name="Brown C.T."/>
            <person name="Hug L.A."/>
            <person name="Sharon I."/>
            <person name="Castelle C.J."/>
            <person name="Probst A.J."/>
            <person name="Thomas B.C."/>
            <person name="Singh A."/>
            <person name="Wilkins M.J."/>
            <person name="Karaoz U."/>
            <person name="Brodie E.L."/>
            <person name="Williams K.H."/>
            <person name="Hubbard S.S."/>
            <person name="Banfield J.F."/>
        </authorList>
    </citation>
    <scope>NUCLEOTIDE SEQUENCE [LARGE SCALE GENOMIC DNA]</scope>
</reference>
<feature type="transmembrane region" description="Helical" evidence="8">
    <location>
        <begin position="312"/>
        <end position="332"/>
    </location>
</feature>
<dbReference type="Pfam" id="PF13231">
    <property type="entry name" value="PMT_2"/>
    <property type="match status" value="1"/>
</dbReference>
<keyword evidence="3" id="KW-0328">Glycosyltransferase</keyword>
<evidence type="ECO:0000256" key="6">
    <source>
        <dbReference type="ARBA" id="ARBA00022989"/>
    </source>
</evidence>
<feature type="transmembrane region" description="Helical" evidence="8">
    <location>
        <begin position="5"/>
        <end position="24"/>
    </location>
</feature>
<keyword evidence="2" id="KW-1003">Cell membrane</keyword>
<comment type="caution">
    <text evidence="10">The sequence shown here is derived from an EMBL/GenBank/DDBJ whole genome shotgun (WGS) entry which is preliminary data.</text>
</comment>
<dbReference type="AlphaFoldDB" id="A0A1G2H1M7"/>
<protein>
    <recommendedName>
        <fullName evidence="9">Glycosyltransferase RgtA/B/C/D-like domain-containing protein</fullName>
    </recommendedName>
</protein>
<evidence type="ECO:0000259" key="9">
    <source>
        <dbReference type="Pfam" id="PF13231"/>
    </source>
</evidence>
<dbReference type="GO" id="GO:0016763">
    <property type="term" value="F:pentosyltransferase activity"/>
    <property type="evidence" value="ECO:0007669"/>
    <property type="project" value="TreeGrafter"/>
</dbReference>
<feature type="transmembrane region" description="Helical" evidence="8">
    <location>
        <begin position="204"/>
        <end position="222"/>
    </location>
</feature>